<dbReference type="OrthoDB" id="3244185at2759"/>
<dbReference type="AlphaFoldDB" id="A0A0D0DHC3"/>
<organism evidence="1 2">
    <name type="scientific">Paxillus rubicundulus Ve08.2h10</name>
    <dbReference type="NCBI Taxonomy" id="930991"/>
    <lineage>
        <taxon>Eukaryota</taxon>
        <taxon>Fungi</taxon>
        <taxon>Dikarya</taxon>
        <taxon>Basidiomycota</taxon>
        <taxon>Agaricomycotina</taxon>
        <taxon>Agaricomycetes</taxon>
        <taxon>Agaricomycetidae</taxon>
        <taxon>Boletales</taxon>
        <taxon>Paxilineae</taxon>
        <taxon>Paxillaceae</taxon>
        <taxon>Paxillus</taxon>
    </lineage>
</organism>
<protein>
    <submittedName>
        <fullName evidence="1">Uncharacterized protein</fullName>
    </submittedName>
</protein>
<sequence>SSHYCGPQAIVMPINHIPYSCHPIPQWGDKATNHEINDINIFLLNPHIDLDFFRMLADR</sequence>
<reference evidence="2" key="2">
    <citation type="submission" date="2015-01" db="EMBL/GenBank/DDBJ databases">
        <title>Evolutionary Origins and Diversification of the Mycorrhizal Mutualists.</title>
        <authorList>
            <consortium name="DOE Joint Genome Institute"/>
            <consortium name="Mycorrhizal Genomics Consortium"/>
            <person name="Kohler A."/>
            <person name="Kuo A."/>
            <person name="Nagy L.G."/>
            <person name="Floudas D."/>
            <person name="Copeland A."/>
            <person name="Barry K.W."/>
            <person name="Cichocki N."/>
            <person name="Veneault-Fourrey C."/>
            <person name="LaButti K."/>
            <person name="Lindquist E.A."/>
            <person name="Lipzen A."/>
            <person name="Lundell T."/>
            <person name="Morin E."/>
            <person name="Murat C."/>
            <person name="Riley R."/>
            <person name="Ohm R."/>
            <person name="Sun H."/>
            <person name="Tunlid A."/>
            <person name="Henrissat B."/>
            <person name="Grigoriev I.V."/>
            <person name="Hibbett D.S."/>
            <person name="Martin F."/>
        </authorList>
    </citation>
    <scope>NUCLEOTIDE SEQUENCE [LARGE SCALE GENOMIC DNA]</scope>
    <source>
        <strain evidence="2">Ve08.2h10</strain>
    </source>
</reference>
<dbReference type="EMBL" id="KN824929">
    <property type="protein sequence ID" value="KIK97577.1"/>
    <property type="molecule type" value="Genomic_DNA"/>
</dbReference>
<evidence type="ECO:0000313" key="2">
    <source>
        <dbReference type="Proteomes" id="UP000054538"/>
    </source>
</evidence>
<dbReference type="Proteomes" id="UP000054538">
    <property type="component" value="Unassembled WGS sequence"/>
</dbReference>
<dbReference type="HOGENOM" id="CLU_2967338_0_0_1"/>
<dbReference type="InParanoid" id="A0A0D0DHC3"/>
<accession>A0A0D0DHC3</accession>
<keyword evidence="2" id="KW-1185">Reference proteome</keyword>
<feature type="non-terminal residue" evidence="1">
    <location>
        <position position="1"/>
    </location>
</feature>
<gene>
    <name evidence="1" type="ORF">PAXRUDRAFT_136028</name>
</gene>
<proteinExistence type="predicted"/>
<reference evidence="1 2" key="1">
    <citation type="submission" date="2014-04" db="EMBL/GenBank/DDBJ databases">
        <authorList>
            <consortium name="DOE Joint Genome Institute"/>
            <person name="Kuo A."/>
            <person name="Kohler A."/>
            <person name="Jargeat P."/>
            <person name="Nagy L.G."/>
            <person name="Floudas D."/>
            <person name="Copeland A."/>
            <person name="Barry K.W."/>
            <person name="Cichocki N."/>
            <person name="Veneault-Fourrey C."/>
            <person name="LaButti K."/>
            <person name="Lindquist E.A."/>
            <person name="Lipzen A."/>
            <person name="Lundell T."/>
            <person name="Morin E."/>
            <person name="Murat C."/>
            <person name="Sun H."/>
            <person name="Tunlid A."/>
            <person name="Henrissat B."/>
            <person name="Grigoriev I.V."/>
            <person name="Hibbett D.S."/>
            <person name="Martin F."/>
            <person name="Nordberg H.P."/>
            <person name="Cantor M.N."/>
            <person name="Hua S.X."/>
        </authorList>
    </citation>
    <scope>NUCLEOTIDE SEQUENCE [LARGE SCALE GENOMIC DNA]</scope>
    <source>
        <strain evidence="1 2">Ve08.2h10</strain>
    </source>
</reference>
<name>A0A0D0DHC3_9AGAM</name>
<evidence type="ECO:0000313" key="1">
    <source>
        <dbReference type="EMBL" id="KIK97577.1"/>
    </source>
</evidence>